<feature type="zinc finger region" description="C3H1-type" evidence="1">
    <location>
        <begin position="260"/>
        <end position="288"/>
    </location>
</feature>
<dbReference type="Proteomes" id="UP000186817">
    <property type="component" value="Unassembled WGS sequence"/>
</dbReference>
<feature type="compositionally biased region" description="Acidic residues" evidence="2">
    <location>
        <begin position="818"/>
        <end position="843"/>
    </location>
</feature>
<keyword evidence="1" id="KW-0863">Zinc-finger</keyword>
<feature type="compositionally biased region" description="Low complexity" evidence="2">
    <location>
        <begin position="326"/>
        <end position="352"/>
    </location>
</feature>
<evidence type="ECO:0000259" key="4">
    <source>
        <dbReference type="PROSITE" id="PS50158"/>
    </source>
</evidence>
<feature type="domain" description="CCHC-type" evidence="4">
    <location>
        <begin position="298"/>
        <end position="313"/>
    </location>
</feature>
<evidence type="ECO:0000256" key="1">
    <source>
        <dbReference type="PROSITE-ProRule" id="PRU00723"/>
    </source>
</evidence>
<keyword evidence="6" id="KW-1185">Reference proteome</keyword>
<keyword evidence="1" id="KW-0862">Zinc</keyword>
<dbReference type="OrthoDB" id="417627at2759"/>
<evidence type="ECO:0000256" key="2">
    <source>
        <dbReference type="SAM" id="MobiDB-lite"/>
    </source>
</evidence>
<dbReference type="PROSITE" id="PS50103">
    <property type="entry name" value="ZF_C3H1"/>
    <property type="match status" value="1"/>
</dbReference>
<comment type="caution">
    <text evidence="5">The sequence shown here is derived from an EMBL/GenBank/DDBJ whole genome shotgun (WGS) entry which is preliminary data.</text>
</comment>
<evidence type="ECO:0008006" key="7">
    <source>
        <dbReference type="Google" id="ProtNLM"/>
    </source>
</evidence>
<keyword evidence="1" id="KW-0479">Metal-binding</keyword>
<dbReference type="EMBL" id="LSRX01000234">
    <property type="protein sequence ID" value="OLQ03519.1"/>
    <property type="molecule type" value="Genomic_DNA"/>
</dbReference>
<accession>A0A1Q9E7X1</accession>
<proteinExistence type="predicted"/>
<name>A0A1Q9E7X1_SYMMI</name>
<sequence>MLPIYTPETGSIDLINWVTHITPIMEDLSDSSSMWWSSVLKEVMEWYSRYSVAAPLERVLMLPVISMMVNKPEWTRVERRATAMLLSAIPASLKEEVIAVGGVNTLNLLAKLFSTYQPGNRQEKALVLTNLEKPTECQDAASAVEALRKWALWRRRATAIGITEPDASVLLQGLDRICQGVVRADSELAFRVSLIRSTLQVDVCPTASGVTKFFQHLQAELEQQARLATVKQIAPTPKIKALTNNGEASSTPTTPAPPPKNQGVQCRFFASEKGCRRGSQCRYPHTWSAFDRSERAKRCLTCGAVGHKSKECRAPGGGAAAKPKDQQGAAAAKDPPATPSSAPSSTGSSPTTRRVTIEASSDIAMKVMNVLQEVKGMQALQPLVCAVERWSSMWGTKLYKRNALMDSGATHALRRPRDEKEWLDAVNVNVALAGEAKTTMRQTSNGTLLSGDELSQVIVPLGRVIDSLGYRLRWSANECSLEKEGEVLPLKVVRGCPEVESTAHRLIQELENHQLPSLQEATMESVKILKNVEVSWWSCMVDYAMNGHVDSGKEALQRALFFDERSREDLSQLLLRHPNDGGWAAMKDLGLNSSLLSAWRVLLWAATQGRIGAVISKDVGATVAEFEAHTAHRARVHFLHALSAAGQCYRGCALPKLLIERRRGATFESMDWMCGGKAQRYFDEMELPCPLFNEEESIEMVSGLTGYVSGDGSGRVRLARMSQDAAWRLHVMRNHQPFRRDCALCVRNAATGRQHRATLHPTGYTLSVDVAGPLKGFGKSPDGKYFKYFVIGAFRIPLLDGGVGTDEELRGYPIPPDDPADEGEEVLSEEELLEPPLEEEEDYPPVADDRKDQEEWEKLKEKFKAPLMTETLYFCVPVNSKKSLHVLPALQQMVVDVRGLGYPVYVKTKKYKTGDVESMHKSPGVRLKAMRLEGDYEDMVEALDQSQEGGDEESLAQEEIMLRVLKAQEKQAVEAVARELLNLGDFSKAACQRLLRALGFHTRWKTPRATVGKGMILGAFVHGGSFGITTHGRELPYTMRFLNKFLMIRLQGVMPGSTCTWTTLALQKANSIPAHRDVHNQRGTRNYVMEIADESLEGLWVEGNEDTHPIEGGDGYVQTHEVQLDDGRVIQGRVHSIDEPVAFDPRTKHALVNELGMKWVLSAYTPSGVPQLLQADVDYLFQQGFPVTGTGVSLPTVRAIQRVAYGTNASWETRPVNEASHSTLEYATSSGSQAAWAQREVDAGIGYEGDDDGDEAVGEWELFVESSEESCMVEDDMQDTQQPRLSRLCSSSNPGCEYDLLQRLYEGHIDDAECSGCYQEDMASNLEEWELRFPQLSKVEPEFTEGIEDLISGLEGPLRHTHNVSPREVRLAVEKWRPSIEKELKVVEQGFERTTIDEVRRLKASYQVQELPAKLVYTLKPPAEDAAPGSEAAKCKRKSRIVCCGNFNDQDPGDVFASGAAAESLRCVLTLTALKRWAAGGLDITGAFMLTPLPRDKVLIVITPPAILVQLGLATSGERWILTRAMYGLRQAPHLWSEFRDKAVKALRLNVNGKEWMFRQGGAEPNVWFLVECGTENAAPAGVLLIYVDDLLLLGPQVFVETMAASVQSTWKTSSLEMVEPRSIVDEFGVSLGGGDYSANGKYDDFYLIIVFHPGRAIVVRAFFLFNTTTAVATRDGKAHYNSGENYGLVER</sequence>
<evidence type="ECO:0000313" key="5">
    <source>
        <dbReference type="EMBL" id="OLQ03519.1"/>
    </source>
</evidence>
<dbReference type="InterPro" id="IPR000571">
    <property type="entry name" value="Znf_CCCH"/>
</dbReference>
<dbReference type="GO" id="GO:0008270">
    <property type="term" value="F:zinc ion binding"/>
    <property type="evidence" value="ECO:0007669"/>
    <property type="project" value="UniProtKB-KW"/>
</dbReference>
<evidence type="ECO:0000259" key="3">
    <source>
        <dbReference type="PROSITE" id="PS50103"/>
    </source>
</evidence>
<feature type="region of interest" description="Disordered" evidence="2">
    <location>
        <begin position="813"/>
        <end position="848"/>
    </location>
</feature>
<feature type="region of interest" description="Disordered" evidence="2">
    <location>
        <begin position="309"/>
        <end position="354"/>
    </location>
</feature>
<evidence type="ECO:0000313" key="6">
    <source>
        <dbReference type="Proteomes" id="UP000186817"/>
    </source>
</evidence>
<dbReference type="Pfam" id="PF07727">
    <property type="entry name" value="RVT_2"/>
    <property type="match status" value="1"/>
</dbReference>
<dbReference type="PROSITE" id="PS50158">
    <property type="entry name" value="ZF_CCHC"/>
    <property type="match status" value="1"/>
</dbReference>
<feature type="region of interest" description="Disordered" evidence="2">
    <location>
        <begin position="238"/>
        <end position="263"/>
    </location>
</feature>
<organism evidence="5 6">
    <name type="scientific">Symbiodinium microadriaticum</name>
    <name type="common">Dinoflagellate</name>
    <name type="synonym">Zooxanthella microadriatica</name>
    <dbReference type="NCBI Taxonomy" id="2951"/>
    <lineage>
        <taxon>Eukaryota</taxon>
        <taxon>Sar</taxon>
        <taxon>Alveolata</taxon>
        <taxon>Dinophyceae</taxon>
        <taxon>Suessiales</taxon>
        <taxon>Symbiodiniaceae</taxon>
        <taxon>Symbiodinium</taxon>
    </lineage>
</organism>
<dbReference type="InterPro" id="IPR001878">
    <property type="entry name" value="Znf_CCHC"/>
</dbReference>
<feature type="domain" description="C3H1-type" evidence="3">
    <location>
        <begin position="260"/>
        <end position="288"/>
    </location>
</feature>
<gene>
    <name evidence="5" type="ORF">AK812_SmicGene13506</name>
</gene>
<dbReference type="InterPro" id="IPR013103">
    <property type="entry name" value="RVT_2"/>
</dbReference>
<dbReference type="GO" id="GO:0003676">
    <property type="term" value="F:nucleic acid binding"/>
    <property type="evidence" value="ECO:0007669"/>
    <property type="project" value="InterPro"/>
</dbReference>
<reference evidence="5 6" key="1">
    <citation type="submission" date="2016-02" db="EMBL/GenBank/DDBJ databases">
        <title>Genome analysis of coral dinoflagellate symbionts highlights evolutionary adaptations to a symbiotic lifestyle.</title>
        <authorList>
            <person name="Aranda M."/>
            <person name="Li Y."/>
            <person name="Liew Y.J."/>
            <person name="Baumgarten S."/>
            <person name="Simakov O."/>
            <person name="Wilson M."/>
            <person name="Piel J."/>
            <person name="Ashoor H."/>
            <person name="Bougouffa S."/>
            <person name="Bajic V.B."/>
            <person name="Ryu T."/>
            <person name="Ravasi T."/>
            <person name="Bayer T."/>
            <person name="Micklem G."/>
            <person name="Kim H."/>
            <person name="Bhak J."/>
            <person name="Lajeunesse T.C."/>
            <person name="Voolstra C.R."/>
        </authorList>
    </citation>
    <scope>NUCLEOTIDE SEQUENCE [LARGE SCALE GENOMIC DNA]</scope>
    <source>
        <strain evidence="5 6">CCMP2467</strain>
    </source>
</reference>
<protein>
    <recommendedName>
        <fullName evidence="7">Retrovirus-related Pol polyprotein from transposon TNT 1-94</fullName>
    </recommendedName>
</protein>